<name>A0A3M7PW06_BRAPC</name>
<dbReference type="EMBL" id="REGN01008521">
    <property type="protein sequence ID" value="RNA03382.1"/>
    <property type="molecule type" value="Genomic_DNA"/>
</dbReference>
<dbReference type="Proteomes" id="UP000276133">
    <property type="component" value="Unassembled WGS sequence"/>
</dbReference>
<comment type="caution">
    <text evidence="1">The sequence shown here is derived from an EMBL/GenBank/DDBJ whole genome shotgun (WGS) entry which is preliminary data.</text>
</comment>
<evidence type="ECO:0000313" key="2">
    <source>
        <dbReference type="Proteomes" id="UP000276133"/>
    </source>
</evidence>
<organism evidence="1 2">
    <name type="scientific">Brachionus plicatilis</name>
    <name type="common">Marine rotifer</name>
    <name type="synonym">Brachionus muelleri</name>
    <dbReference type="NCBI Taxonomy" id="10195"/>
    <lineage>
        <taxon>Eukaryota</taxon>
        <taxon>Metazoa</taxon>
        <taxon>Spiralia</taxon>
        <taxon>Gnathifera</taxon>
        <taxon>Rotifera</taxon>
        <taxon>Eurotatoria</taxon>
        <taxon>Monogononta</taxon>
        <taxon>Pseudotrocha</taxon>
        <taxon>Ploima</taxon>
        <taxon>Brachionidae</taxon>
        <taxon>Brachionus</taxon>
    </lineage>
</organism>
<sequence>MKDFLRFSSKISVLRKLELLKKCENKRISIWLFRLLSLLANLMCSTFGPTLSDTLKISFIISTKKEIAHNKPLLQWLIKSKKEQPCTYCSNK</sequence>
<gene>
    <name evidence="1" type="ORF">BpHYR1_031016</name>
</gene>
<proteinExistence type="predicted"/>
<evidence type="ECO:0000313" key="1">
    <source>
        <dbReference type="EMBL" id="RNA03382.1"/>
    </source>
</evidence>
<keyword evidence="2" id="KW-1185">Reference proteome</keyword>
<accession>A0A3M7PW06</accession>
<dbReference type="AlphaFoldDB" id="A0A3M7PW06"/>
<reference evidence="1 2" key="1">
    <citation type="journal article" date="2018" name="Sci. Rep.">
        <title>Genomic signatures of local adaptation to the degree of environmental predictability in rotifers.</title>
        <authorList>
            <person name="Franch-Gras L."/>
            <person name="Hahn C."/>
            <person name="Garcia-Roger E.M."/>
            <person name="Carmona M.J."/>
            <person name="Serra M."/>
            <person name="Gomez A."/>
        </authorList>
    </citation>
    <scope>NUCLEOTIDE SEQUENCE [LARGE SCALE GENOMIC DNA]</scope>
    <source>
        <strain evidence="1">HYR1</strain>
    </source>
</reference>
<protein>
    <submittedName>
        <fullName evidence="1">Uncharacterized protein</fullName>
    </submittedName>
</protein>